<dbReference type="EMBL" id="JARBDR010000214">
    <property type="protein sequence ID" value="KAJ8317886.1"/>
    <property type="molecule type" value="Genomic_DNA"/>
</dbReference>
<feature type="non-terminal residue" evidence="2">
    <location>
        <position position="378"/>
    </location>
</feature>
<feature type="region of interest" description="Disordered" evidence="1">
    <location>
        <begin position="20"/>
        <end position="46"/>
    </location>
</feature>
<accession>A0ABQ9FKS0</accession>
<organism evidence="2 3">
    <name type="scientific">Tegillarca granosa</name>
    <name type="common">Malaysian cockle</name>
    <name type="synonym">Anadara granosa</name>
    <dbReference type="NCBI Taxonomy" id="220873"/>
    <lineage>
        <taxon>Eukaryota</taxon>
        <taxon>Metazoa</taxon>
        <taxon>Spiralia</taxon>
        <taxon>Lophotrochozoa</taxon>
        <taxon>Mollusca</taxon>
        <taxon>Bivalvia</taxon>
        <taxon>Autobranchia</taxon>
        <taxon>Pteriomorphia</taxon>
        <taxon>Arcoida</taxon>
        <taxon>Arcoidea</taxon>
        <taxon>Arcidae</taxon>
        <taxon>Tegillarca</taxon>
    </lineage>
</organism>
<feature type="compositionally biased region" description="Basic and acidic residues" evidence="1">
    <location>
        <begin position="166"/>
        <end position="185"/>
    </location>
</feature>
<proteinExistence type="predicted"/>
<dbReference type="Proteomes" id="UP001217089">
    <property type="component" value="Unassembled WGS sequence"/>
</dbReference>
<gene>
    <name evidence="2" type="ORF">KUTeg_002977</name>
</gene>
<name>A0ABQ9FKS0_TEGGR</name>
<evidence type="ECO:0000313" key="2">
    <source>
        <dbReference type="EMBL" id="KAJ8317886.1"/>
    </source>
</evidence>
<feature type="compositionally biased region" description="Polar residues" evidence="1">
    <location>
        <begin position="206"/>
        <end position="215"/>
    </location>
</feature>
<feature type="region of interest" description="Disordered" evidence="1">
    <location>
        <begin position="118"/>
        <end position="378"/>
    </location>
</feature>
<comment type="caution">
    <text evidence="2">The sequence shown here is derived from an EMBL/GenBank/DDBJ whole genome shotgun (WGS) entry which is preliminary data.</text>
</comment>
<feature type="region of interest" description="Disordered" evidence="1">
    <location>
        <begin position="85"/>
        <end position="105"/>
    </location>
</feature>
<reference evidence="2 3" key="1">
    <citation type="submission" date="2022-12" db="EMBL/GenBank/DDBJ databases">
        <title>Chromosome-level genome of Tegillarca granosa.</title>
        <authorList>
            <person name="Kim J."/>
        </authorList>
    </citation>
    <scope>NUCLEOTIDE SEQUENCE [LARGE SCALE GENOMIC DNA]</scope>
    <source>
        <strain evidence="2">Teg-2019</strain>
        <tissue evidence="2">Adductor muscle</tissue>
    </source>
</reference>
<sequence>MKRRPLEAFPQRLQMLGVMTENTSVLNGDDRPQKRPKLSEDLASPQRSILDFFKGSGKSGDQSKPKDLFGYFTKVTDKGAVNCNGDVHDKKGKIQKENGPLTTEKNVNKDLDLNVKKGKKRKLSLDSKSDNSLEDFDVEDKKETFKQKRQREIAEKMKKCNGVQQEQERTKDCKLDGKLEKEEQSKCNGIDDQMGLQENAKENNENKSTTATVNDDNSEGVEDEESPENGNNSDCLEVVESPENVENSDGIEVTESPDMNMGQCGTVLDKNEKDETLEVDTDLKSGKADANNQNGDKDDKHFKKRKHKKNKDSSPVICGTENTETLSVDDKNDECKTKKKYKKNENKHENLDTSDIEKNDTSVLEGQNEESDVKKKEK</sequence>
<evidence type="ECO:0000256" key="1">
    <source>
        <dbReference type="SAM" id="MobiDB-lite"/>
    </source>
</evidence>
<evidence type="ECO:0000313" key="3">
    <source>
        <dbReference type="Proteomes" id="UP001217089"/>
    </source>
</evidence>
<feature type="compositionally biased region" description="Basic and acidic residues" evidence="1">
    <location>
        <begin position="28"/>
        <end position="40"/>
    </location>
</feature>
<feature type="compositionally biased region" description="Low complexity" evidence="1">
    <location>
        <begin position="238"/>
        <end position="248"/>
    </location>
</feature>
<feature type="compositionally biased region" description="Acidic residues" evidence="1">
    <location>
        <begin position="216"/>
        <end position="227"/>
    </location>
</feature>
<keyword evidence="3" id="KW-1185">Reference proteome</keyword>
<feature type="compositionally biased region" description="Basic and acidic residues" evidence="1">
    <location>
        <begin position="86"/>
        <end position="96"/>
    </location>
</feature>
<feature type="compositionally biased region" description="Basic and acidic residues" evidence="1">
    <location>
        <begin position="139"/>
        <end position="158"/>
    </location>
</feature>
<feature type="compositionally biased region" description="Basic and acidic residues" evidence="1">
    <location>
        <begin position="343"/>
        <end position="360"/>
    </location>
</feature>
<feature type="compositionally biased region" description="Basic and acidic residues" evidence="1">
    <location>
        <begin position="269"/>
        <end position="287"/>
    </location>
</feature>
<protein>
    <submittedName>
        <fullName evidence="2">Uncharacterized protein</fullName>
    </submittedName>
</protein>